<keyword evidence="3" id="KW-1185">Reference proteome</keyword>
<feature type="region of interest" description="Disordered" evidence="1">
    <location>
        <begin position="1"/>
        <end position="39"/>
    </location>
</feature>
<evidence type="ECO:0000313" key="2">
    <source>
        <dbReference type="EMBL" id="KAH7156232.1"/>
    </source>
</evidence>
<organism evidence="2 3">
    <name type="scientific">Dactylonectria macrodidyma</name>
    <dbReference type="NCBI Taxonomy" id="307937"/>
    <lineage>
        <taxon>Eukaryota</taxon>
        <taxon>Fungi</taxon>
        <taxon>Dikarya</taxon>
        <taxon>Ascomycota</taxon>
        <taxon>Pezizomycotina</taxon>
        <taxon>Sordariomycetes</taxon>
        <taxon>Hypocreomycetidae</taxon>
        <taxon>Hypocreales</taxon>
        <taxon>Nectriaceae</taxon>
        <taxon>Dactylonectria</taxon>
    </lineage>
</organism>
<accession>A0A9P9F9G6</accession>
<feature type="region of interest" description="Disordered" evidence="1">
    <location>
        <begin position="129"/>
        <end position="160"/>
    </location>
</feature>
<protein>
    <submittedName>
        <fullName evidence="2">Uncharacterized protein</fullName>
    </submittedName>
</protein>
<sequence length="240" mass="26172">MHHVGCAYSSRGGGRCTSASETDTPQNNRVPNRHPRPSIKRPIPSLDYNSFFLFSFLHSNTRPRLFVSTPIQLFCPPQLHLQARTATCTTRRFSILPLLSLSATTHTTNNTTHPSSCLAFLLRSSSPSRLPTSRPSSLWLPPPLLRTPRSRRSAPTPAPRTFPLVPSRLPLFLDDCRATAAAPTATAYSSLVPSTGASTPMSTRTISTTSSILRSTRPLLQFGPATCEAIKSELRGHGDV</sequence>
<feature type="compositionally biased region" description="Polar residues" evidence="1">
    <location>
        <begin position="17"/>
        <end position="30"/>
    </location>
</feature>
<dbReference type="Proteomes" id="UP000738349">
    <property type="component" value="Unassembled WGS sequence"/>
</dbReference>
<reference evidence="2" key="1">
    <citation type="journal article" date="2021" name="Nat. Commun.">
        <title>Genetic determinants of endophytism in the Arabidopsis root mycobiome.</title>
        <authorList>
            <person name="Mesny F."/>
            <person name="Miyauchi S."/>
            <person name="Thiergart T."/>
            <person name="Pickel B."/>
            <person name="Atanasova L."/>
            <person name="Karlsson M."/>
            <person name="Huettel B."/>
            <person name="Barry K.W."/>
            <person name="Haridas S."/>
            <person name="Chen C."/>
            <person name="Bauer D."/>
            <person name="Andreopoulos W."/>
            <person name="Pangilinan J."/>
            <person name="LaButti K."/>
            <person name="Riley R."/>
            <person name="Lipzen A."/>
            <person name="Clum A."/>
            <person name="Drula E."/>
            <person name="Henrissat B."/>
            <person name="Kohler A."/>
            <person name="Grigoriev I.V."/>
            <person name="Martin F.M."/>
            <person name="Hacquard S."/>
        </authorList>
    </citation>
    <scope>NUCLEOTIDE SEQUENCE</scope>
    <source>
        <strain evidence="2">MPI-CAGE-AT-0147</strain>
    </source>
</reference>
<evidence type="ECO:0000313" key="3">
    <source>
        <dbReference type="Proteomes" id="UP000738349"/>
    </source>
</evidence>
<dbReference type="EMBL" id="JAGMUV010000005">
    <property type="protein sequence ID" value="KAH7156232.1"/>
    <property type="molecule type" value="Genomic_DNA"/>
</dbReference>
<comment type="caution">
    <text evidence="2">The sequence shown here is derived from an EMBL/GenBank/DDBJ whole genome shotgun (WGS) entry which is preliminary data.</text>
</comment>
<feature type="compositionally biased region" description="Low complexity" evidence="1">
    <location>
        <begin position="129"/>
        <end position="139"/>
    </location>
</feature>
<proteinExistence type="predicted"/>
<evidence type="ECO:0000256" key="1">
    <source>
        <dbReference type="SAM" id="MobiDB-lite"/>
    </source>
</evidence>
<name>A0A9P9F9G6_9HYPO</name>
<dbReference type="AlphaFoldDB" id="A0A9P9F9G6"/>
<gene>
    <name evidence="2" type="ORF">EDB81DRAFT_381621</name>
</gene>